<gene>
    <name evidence="6" type="primary">AIM22</name>
    <name evidence="6" type="ORF">FIM1_3191</name>
</gene>
<evidence type="ECO:0000256" key="2">
    <source>
        <dbReference type="ARBA" id="ARBA00005085"/>
    </source>
</evidence>
<dbReference type="PANTHER" id="PTHR12561:SF3">
    <property type="entry name" value="LIPOYLTRANSFERASE 1, MITOCHONDRIAL"/>
    <property type="match status" value="1"/>
</dbReference>
<dbReference type="CDD" id="cd16443">
    <property type="entry name" value="LplA"/>
    <property type="match status" value="1"/>
</dbReference>
<comment type="similarity">
    <text evidence="3">Belongs to the LplA family.</text>
</comment>
<dbReference type="InterPro" id="IPR045864">
    <property type="entry name" value="aa-tRNA-synth_II/BPL/LPL"/>
</dbReference>
<organism evidence="6 7">
    <name type="scientific">Kluyveromyces marxianus</name>
    <name type="common">Yeast</name>
    <name type="synonym">Candida kefyr</name>
    <dbReference type="NCBI Taxonomy" id="4911"/>
    <lineage>
        <taxon>Eukaryota</taxon>
        <taxon>Fungi</taxon>
        <taxon>Dikarya</taxon>
        <taxon>Ascomycota</taxon>
        <taxon>Saccharomycotina</taxon>
        <taxon>Saccharomycetes</taxon>
        <taxon>Saccharomycetales</taxon>
        <taxon>Saccharomycetaceae</taxon>
        <taxon>Kluyveromyces</taxon>
    </lineage>
</organism>
<dbReference type="EMBL" id="CP015058">
    <property type="protein sequence ID" value="QGN16478.1"/>
    <property type="molecule type" value="Genomic_DNA"/>
</dbReference>
<accession>A0ABX6F1Z9</accession>
<evidence type="ECO:0000256" key="4">
    <source>
        <dbReference type="ARBA" id="ARBA00015925"/>
    </source>
</evidence>
<keyword evidence="7" id="KW-1185">Reference proteome</keyword>
<evidence type="ECO:0000256" key="1">
    <source>
        <dbReference type="ARBA" id="ARBA00003253"/>
    </source>
</evidence>
<protein>
    <recommendedName>
        <fullName evidence="4">Putative lipoate-protein ligase A</fullName>
    </recommendedName>
</protein>
<proteinExistence type="inferred from homology"/>
<dbReference type="InterPro" id="IPR004143">
    <property type="entry name" value="BPL_LPL_catalytic"/>
</dbReference>
<dbReference type="Gene3D" id="3.30.930.10">
    <property type="entry name" value="Bira Bifunctional Protein, Domain 2"/>
    <property type="match status" value="1"/>
</dbReference>
<feature type="domain" description="BPL/LPL catalytic" evidence="5">
    <location>
        <begin position="132"/>
        <end position="315"/>
    </location>
</feature>
<evidence type="ECO:0000256" key="3">
    <source>
        <dbReference type="ARBA" id="ARBA00008242"/>
    </source>
</evidence>
<evidence type="ECO:0000313" key="7">
    <source>
        <dbReference type="Proteomes" id="UP000422736"/>
    </source>
</evidence>
<evidence type="ECO:0000313" key="6">
    <source>
        <dbReference type="EMBL" id="QGN16478.1"/>
    </source>
</evidence>
<comment type="function">
    <text evidence="1">Catalyzes both the ATP-dependent activation of exogenously supplied lipoate to lipoyl-AMP and the transfer of the activated lipoyl onto the lipoyl domains of lipoate-dependent enzymes.</text>
</comment>
<dbReference type="SUPFAM" id="SSF55681">
    <property type="entry name" value="Class II aaRS and biotin synthetases"/>
    <property type="match status" value="1"/>
</dbReference>
<dbReference type="PANTHER" id="PTHR12561">
    <property type="entry name" value="LIPOATE-PROTEIN LIGASE"/>
    <property type="match status" value="1"/>
</dbReference>
<dbReference type="Pfam" id="PF21948">
    <property type="entry name" value="LplA-B_cat"/>
    <property type="match status" value="1"/>
</dbReference>
<dbReference type="GO" id="GO:0016874">
    <property type="term" value="F:ligase activity"/>
    <property type="evidence" value="ECO:0007669"/>
    <property type="project" value="UniProtKB-KW"/>
</dbReference>
<dbReference type="PROSITE" id="PS51733">
    <property type="entry name" value="BPL_LPL_CATALYTIC"/>
    <property type="match status" value="1"/>
</dbReference>
<dbReference type="NCBIfam" id="TIGR00545">
    <property type="entry name" value="lipoyltrans"/>
    <property type="match status" value="1"/>
</dbReference>
<comment type="pathway">
    <text evidence="2">Protein modification; protein lipoylation via exogenous pathway; protein N(6)-(lipoyl)lysine from lipoate: step 2/2.</text>
</comment>
<name>A0ABX6F1Z9_KLUMA</name>
<evidence type="ECO:0000259" key="5">
    <source>
        <dbReference type="PROSITE" id="PS51733"/>
    </source>
</evidence>
<reference evidence="6 7" key="1">
    <citation type="submission" date="2016-03" db="EMBL/GenBank/DDBJ databases">
        <title>How can Kluyveromyces marxianus grow so fast - potential evolutionary course in Saccharomyces Complex revealed by comparative genomics.</title>
        <authorList>
            <person name="Mo W."/>
            <person name="Lu W."/>
            <person name="Yang X."/>
            <person name="Qi J."/>
            <person name="Lv H."/>
        </authorList>
    </citation>
    <scope>NUCLEOTIDE SEQUENCE [LARGE SCALE GENOMIC DNA]</scope>
    <source>
        <strain evidence="6 7">FIM1</strain>
    </source>
</reference>
<dbReference type="InterPro" id="IPR004562">
    <property type="entry name" value="LipoylTrfase_LipoateP_Ligase"/>
</dbReference>
<sequence>MIKLILRPLNIASGKLFLGRARFYSSPSGQIPFEIDETDDKYKELNNYYTELFTNPNPSKQINDSNTSKSELDELNEELRSLYSVDVLTPAELETKVKSDGRFLIRSTSTNPYFNLALEDYVFRHTPVNERKSGNQRLLFYTNDKCVVIGKNQNPWKELYLRNVKDRGYHFLRRHSGGGAVVHDLGNVNYSYLTTRESFRREFFNQQLVKWLNNDDINLNERGDLTYKGFKISGSAFKIGRGKAYHHGTMLINSNLDEFRGLLKPDAIANVEWSCNSVESVRSKVSNIGGKVVSSIDHFCSIVTNEFRVLHEDPEIPMFYCDENSSLPEIEEAMDVLKSEKWQFLSGPKFSVTCNDITIKVDKGVIIESDIPQLVGQPFYKFYDEINENDEIFHQLL</sequence>
<dbReference type="Proteomes" id="UP000422736">
    <property type="component" value="Chromosome 5"/>
</dbReference>
<keyword evidence="6" id="KW-0436">Ligase</keyword>